<feature type="chain" id="PRO_5043459886" description="Receptor ligand binding region domain-containing protein" evidence="6">
    <location>
        <begin position="27"/>
        <end position="1136"/>
    </location>
</feature>
<name>A0AAU9J1C8_9CILI</name>
<dbReference type="EMBL" id="CAJZBQ010000021">
    <property type="protein sequence ID" value="CAG9319135.1"/>
    <property type="molecule type" value="Genomic_DNA"/>
</dbReference>
<feature type="transmembrane region" description="Helical" evidence="5">
    <location>
        <begin position="900"/>
        <end position="922"/>
    </location>
</feature>
<dbReference type="Proteomes" id="UP001162131">
    <property type="component" value="Unassembled WGS sequence"/>
</dbReference>
<keyword evidence="3 5" id="KW-1133">Transmembrane helix</keyword>
<evidence type="ECO:0000256" key="4">
    <source>
        <dbReference type="ARBA" id="ARBA00023136"/>
    </source>
</evidence>
<keyword evidence="9" id="KW-1185">Reference proteome</keyword>
<dbReference type="SUPFAM" id="SSF53822">
    <property type="entry name" value="Periplasmic binding protein-like I"/>
    <property type="match status" value="1"/>
</dbReference>
<feature type="domain" description="Receptor ligand binding region" evidence="7">
    <location>
        <begin position="362"/>
        <end position="696"/>
    </location>
</feature>
<evidence type="ECO:0000313" key="9">
    <source>
        <dbReference type="Proteomes" id="UP001162131"/>
    </source>
</evidence>
<feature type="transmembrane region" description="Helical" evidence="5">
    <location>
        <begin position="986"/>
        <end position="1007"/>
    </location>
</feature>
<evidence type="ECO:0000256" key="5">
    <source>
        <dbReference type="SAM" id="Phobius"/>
    </source>
</evidence>
<feature type="transmembrane region" description="Helical" evidence="5">
    <location>
        <begin position="1013"/>
        <end position="1031"/>
    </location>
</feature>
<keyword evidence="4 5" id="KW-0472">Membrane</keyword>
<feature type="transmembrane region" description="Helical" evidence="5">
    <location>
        <begin position="1043"/>
        <end position="1063"/>
    </location>
</feature>
<comment type="caution">
    <text evidence="8">The sequence shown here is derived from an EMBL/GenBank/DDBJ whole genome shotgun (WGS) entry which is preliminary data.</text>
</comment>
<reference evidence="8" key="1">
    <citation type="submission" date="2021-09" db="EMBL/GenBank/DDBJ databases">
        <authorList>
            <consortium name="AG Swart"/>
            <person name="Singh M."/>
            <person name="Singh A."/>
            <person name="Seah K."/>
            <person name="Emmerich C."/>
        </authorList>
    </citation>
    <scope>NUCLEOTIDE SEQUENCE</scope>
    <source>
        <strain evidence="8">ATCC30299</strain>
    </source>
</reference>
<feature type="transmembrane region" description="Helical" evidence="5">
    <location>
        <begin position="951"/>
        <end position="974"/>
    </location>
</feature>
<evidence type="ECO:0000259" key="7">
    <source>
        <dbReference type="Pfam" id="PF01094"/>
    </source>
</evidence>
<keyword evidence="2 5" id="KW-0812">Transmembrane</keyword>
<feature type="transmembrane region" description="Helical" evidence="5">
    <location>
        <begin position="1069"/>
        <end position="1090"/>
    </location>
</feature>
<feature type="transmembrane region" description="Helical" evidence="5">
    <location>
        <begin position="764"/>
        <end position="785"/>
    </location>
</feature>
<proteinExistence type="predicted"/>
<comment type="subcellular location">
    <subcellularLocation>
        <location evidence="1">Membrane</location>
    </subcellularLocation>
</comment>
<dbReference type="InterPro" id="IPR051010">
    <property type="entry name" value="BCAA_transport"/>
</dbReference>
<dbReference type="InterPro" id="IPR028082">
    <property type="entry name" value="Peripla_BP_I"/>
</dbReference>
<keyword evidence="6" id="KW-0732">Signal</keyword>
<evidence type="ECO:0000313" key="8">
    <source>
        <dbReference type="EMBL" id="CAG9319135.1"/>
    </source>
</evidence>
<gene>
    <name evidence="8" type="ORF">BSTOLATCC_MIC22480</name>
</gene>
<dbReference type="AlphaFoldDB" id="A0AAU9J1C8"/>
<feature type="transmembrane region" description="Helical" evidence="5">
    <location>
        <begin position="855"/>
        <end position="879"/>
    </location>
</feature>
<sequence length="1136" mass="128863">MIIPHIRSHVFWKILTLFTFLHLSSPLEVIIAYDESLYPDENFILSITQSLSGSVDWHKCSISNLPRCTDYFPTARILVDLSNDIATQSSISHLCQSRILIHLVLQNNVKFENKWTFALGSSKTQQINAVLSVLRSLNWTQGIAFNNKANYDVKEAIKDFSYDFNFLAVEEKSSIEGLINKVAFREGATVYCIFTNWEESLEIQKNLKKSKLLTAGNGIILDQESSYQCETDGALIITDFAHEFAISSDEYFKDSIISAVSFIINQTSNETAWDIQILMQGFRNSPNKNKFSLVNIQNGNRVVVGSIVNNNILITNNLTFPGPSNTIPKSTKKILNLSINAGPTNPYALPATGGVIAARGTYFAKDEINDGHTILPNFHIELFSYDCGATVYNAKFAYSCFLNDIDKFGFGHVSSYASNVAIGAMQTFKLLNVTFPIVGCSNTDASLNSTANFPMFTRVGYSIAYAYSLLSVLIKVMGYKKIAILYQNDSWAIGRSWYLNPAIDKQGLEIVNPESTWYIPAGLDREGLKNYASTIQRIVDSQARLLVLTMQYPMYNFLMEFFYDLGIRKGDLFFFATYLDQLTAAGKDDIYAWKRIAVGIPTFRMLPQNWVGKKGANIKEKITSMYKEPTNSYTCPYYDGIYIIAHALDYMINRGQDYTDPYKLEAAIRNQQFQGCTGKVTIEKGTNDRIVDVWDIEINQFDDAGNVITQFIGKLKPFSSQILSITNPIIYPDGTTIKPSDLRNENNKCPFPDKDIRTFPKGRGLLFGICFLVALVTFGITVLIWKKWWNISVDELKKKEEISVPDLIVGISIIVEFFQYTSMGPETSIFSSIVSKFANSLSLNLDDILKMENGVFWVVVEIVFGGIGLWAVLCAVVLLRLDEKWQFISIFKFLSWLADYLMPILGNLCFIPFISICLDVYLCDQSVGDDFTDSFLARDCHYFCWKDEHLVYAILSCLALILYVPLAIFCRPLWQELQLMLHVKVVPLYLMVKSIFQISLIVMNKTIKRSQEIAHSVLFIIVLLVYIIFTFKFKPYNYPRFSWWQGLSLIGVEWLAFISTIAIGIQDDFIPLLVVLIFGWFIIAIVGLYIQKKKYPSLLFRKSTKDTSTLFKFAFSFGKSVGFSKGKIFPKEQKIT</sequence>
<dbReference type="Gene3D" id="3.40.50.2300">
    <property type="match status" value="2"/>
</dbReference>
<feature type="transmembrane region" description="Helical" evidence="5">
    <location>
        <begin position="459"/>
        <end position="478"/>
    </location>
</feature>
<accession>A0AAU9J1C8</accession>
<organism evidence="8 9">
    <name type="scientific">Blepharisma stoltei</name>
    <dbReference type="NCBI Taxonomy" id="1481888"/>
    <lineage>
        <taxon>Eukaryota</taxon>
        <taxon>Sar</taxon>
        <taxon>Alveolata</taxon>
        <taxon>Ciliophora</taxon>
        <taxon>Postciliodesmatophora</taxon>
        <taxon>Heterotrichea</taxon>
        <taxon>Heterotrichida</taxon>
        <taxon>Blepharismidae</taxon>
        <taxon>Blepharisma</taxon>
    </lineage>
</organism>
<protein>
    <recommendedName>
        <fullName evidence="7">Receptor ligand binding region domain-containing protein</fullName>
    </recommendedName>
</protein>
<evidence type="ECO:0000256" key="3">
    <source>
        <dbReference type="ARBA" id="ARBA00022989"/>
    </source>
</evidence>
<dbReference type="Pfam" id="PF01094">
    <property type="entry name" value="ANF_receptor"/>
    <property type="match status" value="1"/>
</dbReference>
<dbReference type="GO" id="GO:0016020">
    <property type="term" value="C:membrane"/>
    <property type="evidence" value="ECO:0007669"/>
    <property type="project" value="UniProtKB-SubCell"/>
</dbReference>
<evidence type="ECO:0000256" key="2">
    <source>
        <dbReference type="ARBA" id="ARBA00022692"/>
    </source>
</evidence>
<dbReference type="PANTHER" id="PTHR30483:SF6">
    <property type="entry name" value="PERIPLASMIC BINDING PROTEIN OF ABC TRANSPORTER FOR NATURAL AMINO ACIDS"/>
    <property type="match status" value="1"/>
</dbReference>
<feature type="signal peptide" evidence="6">
    <location>
        <begin position="1"/>
        <end position="26"/>
    </location>
</feature>
<evidence type="ECO:0000256" key="1">
    <source>
        <dbReference type="ARBA" id="ARBA00004370"/>
    </source>
</evidence>
<dbReference type="PANTHER" id="PTHR30483">
    <property type="entry name" value="LEUCINE-SPECIFIC-BINDING PROTEIN"/>
    <property type="match status" value="1"/>
</dbReference>
<dbReference type="InterPro" id="IPR001828">
    <property type="entry name" value="ANF_lig-bd_rcpt"/>
</dbReference>
<evidence type="ECO:0000256" key="6">
    <source>
        <dbReference type="SAM" id="SignalP"/>
    </source>
</evidence>